<dbReference type="RefSeq" id="WP_405277451.1">
    <property type="nucleotide sequence ID" value="NZ_JBBHLI010000004.1"/>
</dbReference>
<dbReference type="InterPro" id="IPR027051">
    <property type="entry name" value="XdhC_Rossmann_dom"/>
</dbReference>
<organism evidence="3 4">
    <name type="scientific">Gaopeijia maritima</name>
    <dbReference type="NCBI Taxonomy" id="3119007"/>
    <lineage>
        <taxon>Bacteria</taxon>
        <taxon>Pseudomonadati</taxon>
        <taxon>Gemmatimonadota</taxon>
        <taxon>Longimicrobiia</taxon>
        <taxon>Gaopeijiales</taxon>
        <taxon>Gaopeijiaceae</taxon>
        <taxon>Gaopeijia</taxon>
    </lineage>
</organism>
<dbReference type="InterPro" id="IPR003777">
    <property type="entry name" value="XdhC_CoxI"/>
</dbReference>
<dbReference type="PANTHER" id="PTHR30388">
    <property type="entry name" value="ALDEHYDE OXIDOREDUCTASE MOLYBDENUM COFACTOR ASSEMBLY PROTEIN"/>
    <property type="match status" value="1"/>
</dbReference>
<comment type="caution">
    <text evidence="3">The sequence shown here is derived from an EMBL/GenBank/DDBJ whole genome shotgun (WGS) entry which is preliminary data.</text>
</comment>
<dbReference type="EMBL" id="JBBHLI010000004">
    <property type="protein sequence ID" value="MEK9501261.1"/>
    <property type="molecule type" value="Genomic_DNA"/>
</dbReference>
<evidence type="ECO:0000313" key="4">
    <source>
        <dbReference type="Proteomes" id="UP001484239"/>
    </source>
</evidence>
<evidence type="ECO:0000313" key="3">
    <source>
        <dbReference type="EMBL" id="MEK9501261.1"/>
    </source>
</evidence>
<name>A0ABU9E9Q0_9BACT</name>
<keyword evidence="4" id="KW-1185">Reference proteome</keyword>
<dbReference type="InterPro" id="IPR052698">
    <property type="entry name" value="MoCofactor_Util/Proc"/>
</dbReference>
<dbReference type="Gene3D" id="3.40.50.720">
    <property type="entry name" value="NAD(P)-binding Rossmann-like Domain"/>
    <property type="match status" value="1"/>
</dbReference>
<dbReference type="Proteomes" id="UP001484239">
    <property type="component" value="Unassembled WGS sequence"/>
</dbReference>
<feature type="domain" description="XdhC Rossmann" evidence="2">
    <location>
        <begin position="185"/>
        <end position="326"/>
    </location>
</feature>
<gene>
    <name evidence="3" type="ORF">WI372_09745</name>
</gene>
<feature type="domain" description="XdhC- CoxI" evidence="1">
    <location>
        <begin position="14"/>
        <end position="81"/>
    </location>
</feature>
<dbReference type="Pfam" id="PF13478">
    <property type="entry name" value="XdhC_C"/>
    <property type="match status" value="1"/>
</dbReference>
<dbReference type="PANTHER" id="PTHR30388:SF4">
    <property type="entry name" value="MOLYBDENUM COFACTOR INSERTION CHAPERONE PAOD"/>
    <property type="match status" value="1"/>
</dbReference>
<proteinExistence type="predicted"/>
<protein>
    <submittedName>
        <fullName evidence="3">XdhC family protein</fullName>
    </submittedName>
</protein>
<evidence type="ECO:0000259" key="1">
    <source>
        <dbReference type="Pfam" id="PF02625"/>
    </source>
</evidence>
<accession>A0ABU9E9Q0</accession>
<evidence type="ECO:0000259" key="2">
    <source>
        <dbReference type="Pfam" id="PF13478"/>
    </source>
</evidence>
<dbReference type="Pfam" id="PF02625">
    <property type="entry name" value="XdhC_CoxI"/>
    <property type="match status" value="1"/>
</dbReference>
<sequence length="339" mass="35623">MTSAPDPLRQALEWLDEGRAVALATVVDTWGSAPRRPGSHMVIDDRGRFAGSVSGGCVEVAVIDEARSVLENGRPTVLTYGVADADAWAVGLACGGSIRVLVVPVAEAPGAMAPELLRRVAAVRAGHAGEVLALPLDGAEIALASSHPDLDPGEVEAVCRAGEGRRAESVTRPVFLRPYLAPPRVVIVGAVHIAQPLVEFARTAGFGVVLVDPRSDFANEGRFPGVRRVDLWPEEGLVEAALDPRTAVVALTHDPKLDDPALRAALASPAFYVGALGSRRTHARRRERLREAGVSDERIDRIHAPIGLDLGGRSPEEIALAIMAEIVAVLRGGGARNGA</sequence>
<reference evidence="3 4" key="1">
    <citation type="submission" date="2024-02" db="EMBL/GenBank/DDBJ databases">
        <title>A novel Gemmatimonadota bacterium.</title>
        <authorList>
            <person name="Du Z.-J."/>
            <person name="Ye Y.-Q."/>
        </authorList>
    </citation>
    <scope>NUCLEOTIDE SEQUENCE [LARGE SCALE GENOMIC DNA]</scope>
    <source>
        <strain evidence="3 4">DH-20</strain>
    </source>
</reference>